<dbReference type="PANTHER" id="PTHR42693">
    <property type="entry name" value="ARYLSULFATASE FAMILY MEMBER"/>
    <property type="match status" value="1"/>
</dbReference>
<sequence length="112" mass="12383">MKNLLRLFFWFSCLASPVMAKQPNILFCISDDQSYAHTGANGDPVVKTPAFDRVAREGIRFTHAFCDAPTCGPSRSAILTGQHIRRLEEAGNIHSTLPKKFITYTEVLAKAG</sequence>
<dbReference type="Gene3D" id="3.40.720.10">
    <property type="entry name" value="Alkaline Phosphatase, subunit A"/>
    <property type="match status" value="1"/>
</dbReference>
<evidence type="ECO:0000256" key="1">
    <source>
        <dbReference type="ARBA" id="ARBA00008779"/>
    </source>
</evidence>
<dbReference type="EMBL" id="UINC01146157">
    <property type="protein sequence ID" value="SVD36723.1"/>
    <property type="molecule type" value="Genomic_DNA"/>
</dbReference>
<dbReference type="AlphaFoldDB" id="A0A382UR31"/>
<dbReference type="PANTHER" id="PTHR42693:SF53">
    <property type="entry name" value="ENDO-4-O-SULFATASE"/>
    <property type="match status" value="1"/>
</dbReference>
<keyword evidence="2" id="KW-0479">Metal-binding</keyword>
<comment type="similarity">
    <text evidence="1">Belongs to the sulfatase family.</text>
</comment>
<feature type="non-terminal residue" evidence="6">
    <location>
        <position position="112"/>
    </location>
</feature>
<evidence type="ECO:0000259" key="5">
    <source>
        <dbReference type="Pfam" id="PF00884"/>
    </source>
</evidence>
<name>A0A382UR31_9ZZZZ</name>
<dbReference type="PROSITE" id="PS00523">
    <property type="entry name" value="SULFATASE_1"/>
    <property type="match status" value="1"/>
</dbReference>
<evidence type="ECO:0000313" key="6">
    <source>
        <dbReference type="EMBL" id="SVD36723.1"/>
    </source>
</evidence>
<dbReference type="Pfam" id="PF00884">
    <property type="entry name" value="Sulfatase"/>
    <property type="match status" value="1"/>
</dbReference>
<protein>
    <recommendedName>
        <fullName evidence="5">Sulfatase N-terminal domain-containing protein</fullName>
    </recommendedName>
</protein>
<dbReference type="InterPro" id="IPR000917">
    <property type="entry name" value="Sulfatase_N"/>
</dbReference>
<dbReference type="InterPro" id="IPR017850">
    <property type="entry name" value="Alkaline_phosphatase_core_sf"/>
</dbReference>
<keyword evidence="4" id="KW-0106">Calcium</keyword>
<accession>A0A382UR31</accession>
<evidence type="ECO:0000256" key="4">
    <source>
        <dbReference type="ARBA" id="ARBA00022837"/>
    </source>
</evidence>
<organism evidence="6">
    <name type="scientific">marine metagenome</name>
    <dbReference type="NCBI Taxonomy" id="408172"/>
    <lineage>
        <taxon>unclassified sequences</taxon>
        <taxon>metagenomes</taxon>
        <taxon>ecological metagenomes</taxon>
    </lineage>
</organism>
<dbReference type="GO" id="GO:0046872">
    <property type="term" value="F:metal ion binding"/>
    <property type="evidence" value="ECO:0007669"/>
    <property type="project" value="UniProtKB-KW"/>
</dbReference>
<gene>
    <name evidence="6" type="ORF">METZ01_LOCUS389577</name>
</gene>
<keyword evidence="3" id="KW-0378">Hydrolase</keyword>
<reference evidence="6" key="1">
    <citation type="submission" date="2018-05" db="EMBL/GenBank/DDBJ databases">
        <authorList>
            <person name="Lanie J.A."/>
            <person name="Ng W.-L."/>
            <person name="Kazmierczak K.M."/>
            <person name="Andrzejewski T.M."/>
            <person name="Davidsen T.M."/>
            <person name="Wayne K.J."/>
            <person name="Tettelin H."/>
            <person name="Glass J.I."/>
            <person name="Rusch D."/>
            <person name="Podicherti R."/>
            <person name="Tsui H.-C.T."/>
            <person name="Winkler M.E."/>
        </authorList>
    </citation>
    <scope>NUCLEOTIDE SEQUENCE</scope>
</reference>
<dbReference type="GO" id="GO:0004065">
    <property type="term" value="F:arylsulfatase activity"/>
    <property type="evidence" value="ECO:0007669"/>
    <property type="project" value="TreeGrafter"/>
</dbReference>
<dbReference type="InterPro" id="IPR024607">
    <property type="entry name" value="Sulfatase_CS"/>
</dbReference>
<feature type="domain" description="Sulfatase N-terminal" evidence="5">
    <location>
        <begin position="23"/>
        <end position="90"/>
    </location>
</feature>
<evidence type="ECO:0000256" key="3">
    <source>
        <dbReference type="ARBA" id="ARBA00022801"/>
    </source>
</evidence>
<proteinExistence type="inferred from homology"/>
<evidence type="ECO:0000256" key="2">
    <source>
        <dbReference type="ARBA" id="ARBA00022723"/>
    </source>
</evidence>
<dbReference type="SUPFAM" id="SSF53649">
    <property type="entry name" value="Alkaline phosphatase-like"/>
    <property type="match status" value="1"/>
</dbReference>
<dbReference type="InterPro" id="IPR050738">
    <property type="entry name" value="Sulfatase"/>
</dbReference>